<dbReference type="GO" id="GO:0003729">
    <property type="term" value="F:mRNA binding"/>
    <property type="evidence" value="ECO:0007669"/>
    <property type="project" value="TreeGrafter"/>
</dbReference>
<protein>
    <submittedName>
        <fullName evidence="5">DgyrCDS14091</fullName>
    </submittedName>
</protein>
<sequence>MDGSVKSEGAALLPPEEVGYIADKTVKAERRLGTSPYDVDAWNVLVRDAQTKNIADARKIYERVVVQFPNCGRYWKMYIEHEVGF</sequence>
<evidence type="ECO:0000256" key="1">
    <source>
        <dbReference type="ARBA" id="ARBA00004123"/>
    </source>
</evidence>
<evidence type="ECO:0000313" key="6">
    <source>
        <dbReference type="Proteomes" id="UP000549394"/>
    </source>
</evidence>
<feature type="domain" description="Suppressor of forked" evidence="4">
    <location>
        <begin position="23"/>
        <end position="83"/>
    </location>
</feature>
<dbReference type="Proteomes" id="UP000549394">
    <property type="component" value="Unassembled WGS sequence"/>
</dbReference>
<dbReference type="InterPro" id="IPR011990">
    <property type="entry name" value="TPR-like_helical_dom_sf"/>
</dbReference>
<dbReference type="Gene3D" id="1.25.40.10">
    <property type="entry name" value="Tetratricopeptide repeat domain"/>
    <property type="match status" value="1"/>
</dbReference>
<organism evidence="5 6">
    <name type="scientific">Dimorphilus gyrociliatus</name>
    <dbReference type="NCBI Taxonomy" id="2664684"/>
    <lineage>
        <taxon>Eukaryota</taxon>
        <taxon>Metazoa</taxon>
        <taxon>Spiralia</taxon>
        <taxon>Lophotrochozoa</taxon>
        <taxon>Annelida</taxon>
        <taxon>Polychaeta</taxon>
        <taxon>Polychaeta incertae sedis</taxon>
        <taxon>Dinophilidae</taxon>
        <taxon>Dimorphilus</taxon>
    </lineage>
</organism>
<dbReference type="AlphaFoldDB" id="A0A7I8WCJ7"/>
<proteinExistence type="predicted"/>
<keyword evidence="2" id="KW-0677">Repeat</keyword>
<keyword evidence="3" id="KW-0539">Nucleus</keyword>
<dbReference type="OrthoDB" id="26282at2759"/>
<dbReference type="PANTHER" id="PTHR19980">
    <property type="entry name" value="RNA CLEAVAGE STIMULATION FACTOR"/>
    <property type="match status" value="1"/>
</dbReference>
<name>A0A7I8WCJ7_9ANNE</name>
<accession>A0A7I8WCJ7</accession>
<dbReference type="PANTHER" id="PTHR19980:SF0">
    <property type="entry name" value="CLEAVAGE STIMULATION FACTOR SUBUNIT 3"/>
    <property type="match status" value="1"/>
</dbReference>
<dbReference type="GO" id="GO:0031124">
    <property type="term" value="P:mRNA 3'-end processing"/>
    <property type="evidence" value="ECO:0007669"/>
    <property type="project" value="InterPro"/>
</dbReference>
<comment type="subcellular location">
    <subcellularLocation>
        <location evidence="1">Nucleus</location>
    </subcellularLocation>
</comment>
<evidence type="ECO:0000256" key="3">
    <source>
        <dbReference type="ARBA" id="ARBA00023242"/>
    </source>
</evidence>
<dbReference type="InterPro" id="IPR045243">
    <property type="entry name" value="Rna14-like"/>
</dbReference>
<evidence type="ECO:0000313" key="5">
    <source>
        <dbReference type="EMBL" id="CAD5125909.1"/>
    </source>
</evidence>
<gene>
    <name evidence="5" type="ORF">DGYR_LOCUS13206</name>
</gene>
<dbReference type="SMART" id="SM00386">
    <property type="entry name" value="HAT"/>
    <property type="match status" value="1"/>
</dbReference>
<dbReference type="Pfam" id="PF05843">
    <property type="entry name" value="Suf"/>
    <property type="match status" value="1"/>
</dbReference>
<dbReference type="InterPro" id="IPR003107">
    <property type="entry name" value="HAT"/>
</dbReference>
<dbReference type="InterPro" id="IPR008847">
    <property type="entry name" value="Suf"/>
</dbReference>
<comment type="caution">
    <text evidence="5">The sequence shown here is derived from an EMBL/GenBank/DDBJ whole genome shotgun (WGS) entry which is preliminary data.</text>
</comment>
<keyword evidence="6" id="KW-1185">Reference proteome</keyword>
<evidence type="ECO:0000259" key="4">
    <source>
        <dbReference type="Pfam" id="PF05843"/>
    </source>
</evidence>
<dbReference type="GO" id="GO:0005634">
    <property type="term" value="C:nucleus"/>
    <property type="evidence" value="ECO:0007669"/>
    <property type="project" value="UniProtKB-SubCell"/>
</dbReference>
<reference evidence="5 6" key="1">
    <citation type="submission" date="2020-08" db="EMBL/GenBank/DDBJ databases">
        <authorList>
            <person name="Hejnol A."/>
        </authorList>
    </citation>
    <scope>NUCLEOTIDE SEQUENCE [LARGE SCALE GENOMIC DNA]</scope>
</reference>
<evidence type="ECO:0000256" key="2">
    <source>
        <dbReference type="ARBA" id="ARBA00022737"/>
    </source>
</evidence>
<dbReference type="SUPFAM" id="SSF48452">
    <property type="entry name" value="TPR-like"/>
    <property type="match status" value="1"/>
</dbReference>
<dbReference type="EMBL" id="CAJFCJ010000030">
    <property type="protein sequence ID" value="CAD5125909.1"/>
    <property type="molecule type" value="Genomic_DNA"/>
</dbReference>